<name>R7VAU9_CAPTE</name>
<evidence type="ECO:0000313" key="8">
    <source>
        <dbReference type="EMBL" id="ELU15973.1"/>
    </source>
</evidence>
<keyword evidence="5" id="KW-1015">Disulfide bond</keyword>
<keyword evidence="6" id="KW-0325">Glycoprotein</keyword>
<evidence type="ECO:0000313" key="9">
    <source>
        <dbReference type="EnsemblMetazoa" id="CapteP171101"/>
    </source>
</evidence>
<dbReference type="InterPro" id="IPR014716">
    <property type="entry name" value="Fibrinogen_a/b/g_C_1"/>
</dbReference>
<evidence type="ECO:0000256" key="3">
    <source>
        <dbReference type="ARBA" id="ARBA00022729"/>
    </source>
</evidence>
<dbReference type="Gene3D" id="3.90.215.10">
    <property type="entry name" value="Gamma Fibrinogen, chain A, domain 1"/>
    <property type="match status" value="1"/>
</dbReference>
<keyword evidence="3" id="KW-0732">Signal</keyword>
<dbReference type="SUPFAM" id="SSF56496">
    <property type="entry name" value="Fibrinogen C-terminal domain-like"/>
    <property type="match status" value="1"/>
</dbReference>
<dbReference type="InterPro" id="IPR037579">
    <property type="entry name" value="FIB_ANG-like"/>
</dbReference>
<reference evidence="9" key="3">
    <citation type="submission" date="2015-06" db="UniProtKB">
        <authorList>
            <consortium name="EnsemblMetazoa"/>
        </authorList>
    </citation>
    <scope>IDENTIFICATION</scope>
</reference>
<gene>
    <name evidence="8" type="ORF">CAPTEDRAFT_171101</name>
</gene>
<dbReference type="GO" id="GO:0005577">
    <property type="term" value="C:fibrinogen complex"/>
    <property type="evidence" value="ECO:0007669"/>
    <property type="project" value="TreeGrafter"/>
</dbReference>
<dbReference type="AlphaFoldDB" id="R7VAU9"/>
<dbReference type="EMBL" id="KB293438">
    <property type="protein sequence ID" value="ELU15973.1"/>
    <property type="molecule type" value="Genomic_DNA"/>
</dbReference>
<dbReference type="Proteomes" id="UP000014760">
    <property type="component" value="Unassembled WGS sequence"/>
</dbReference>
<evidence type="ECO:0000313" key="10">
    <source>
        <dbReference type="Proteomes" id="UP000014760"/>
    </source>
</evidence>
<evidence type="ECO:0000256" key="4">
    <source>
        <dbReference type="ARBA" id="ARBA00023054"/>
    </source>
</evidence>
<evidence type="ECO:0000256" key="1">
    <source>
        <dbReference type="ARBA" id="ARBA00004613"/>
    </source>
</evidence>
<organism evidence="8">
    <name type="scientific">Capitella teleta</name>
    <name type="common">Polychaete worm</name>
    <dbReference type="NCBI Taxonomy" id="283909"/>
    <lineage>
        <taxon>Eukaryota</taxon>
        <taxon>Metazoa</taxon>
        <taxon>Spiralia</taxon>
        <taxon>Lophotrochozoa</taxon>
        <taxon>Annelida</taxon>
        <taxon>Polychaeta</taxon>
        <taxon>Sedentaria</taxon>
        <taxon>Scolecida</taxon>
        <taxon>Capitellidae</taxon>
        <taxon>Capitella</taxon>
    </lineage>
</organism>
<evidence type="ECO:0000259" key="7">
    <source>
        <dbReference type="PROSITE" id="PS51406"/>
    </source>
</evidence>
<dbReference type="InterPro" id="IPR036056">
    <property type="entry name" value="Fibrinogen-like_C"/>
</dbReference>
<dbReference type="PROSITE" id="PS00514">
    <property type="entry name" value="FIBRINOGEN_C_1"/>
    <property type="match status" value="1"/>
</dbReference>
<reference evidence="8 10" key="2">
    <citation type="journal article" date="2013" name="Nature">
        <title>Insights into bilaterian evolution from three spiralian genomes.</title>
        <authorList>
            <person name="Simakov O."/>
            <person name="Marletaz F."/>
            <person name="Cho S.J."/>
            <person name="Edsinger-Gonzales E."/>
            <person name="Havlak P."/>
            <person name="Hellsten U."/>
            <person name="Kuo D.H."/>
            <person name="Larsson T."/>
            <person name="Lv J."/>
            <person name="Arendt D."/>
            <person name="Savage R."/>
            <person name="Osoegawa K."/>
            <person name="de Jong P."/>
            <person name="Grimwood J."/>
            <person name="Chapman J.A."/>
            <person name="Shapiro H."/>
            <person name="Aerts A."/>
            <person name="Otillar R.P."/>
            <person name="Terry A.Y."/>
            <person name="Boore J.L."/>
            <person name="Grigoriev I.V."/>
            <person name="Lindberg D.R."/>
            <person name="Seaver E.C."/>
            <person name="Weisblat D.A."/>
            <person name="Putnam N.H."/>
            <person name="Rokhsar D.S."/>
        </authorList>
    </citation>
    <scope>NUCLEOTIDE SEQUENCE</scope>
    <source>
        <strain evidence="8 10">I ESC-2004</strain>
    </source>
</reference>
<dbReference type="OrthoDB" id="7735550at2759"/>
<proteinExistence type="predicted"/>
<dbReference type="InterPro" id="IPR002181">
    <property type="entry name" value="Fibrinogen_a/b/g_C_dom"/>
</dbReference>
<evidence type="ECO:0000256" key="5">
    <source>
        <dbReference type="ARBA" id="ARBA00023157"/>
    </source>
</evidence>
<keyword evidence="10" id="KW-1185">Reference proteome</keyword>
<dbReference type="InterPro" id="IPR020837">
    <property type="entry name" value="Fibrinogen_CS"/>
</dbReference>
<dbReference type="PANTHER" id="PTHR47221">
    <property type="entry name" value="FIBRINOGEN ALPHA CHAIN"/>
    <property type="match status" value="1"/>
</dbReference>
<dbReference type="OMA" id="CSKIRAQ"/>
<evidence type="ECO:0000256" key="2">
    <source>
        <dbReference type="ARBA" id="ARBA00022525"/>
    </source>
</evidence>
<reference evidence="10" key="1">
    <citation type="submission" date="2012-12" db="EMBL/GenBank/DDBJ databases">
        <authorList>
            <person name="Hellsten U."/>
            <person name="Grimwood J."/>
            <person name="Chapman J.A."/>
            <person name="Shapiro H."/>
            <person name="Aerts A."/>
            <person name="Otillar R.P."/>
            <person name="Terry A.Y."/>
            <person name="Boore J.L."/>
            <person name="Simakov O."/>
            <person name="Marletaz F."/>
            <person name="Cho S.-J."/>
            <person name="Edsinger-Gonzales E."/>
            <person name="Havlak P."/>
            <person name="Kuo D.-H."/>
            <person name="Larsson T."/>
            <person name="Lv J."/>
            <person name="Arendt D."/>
            <person name="Savage R."/>
            <person name="Osoegawa K."/>
            <person name="de Jong P."/>
            <person name="Lindberg D.R."/>
            <person name="Seaver E.C."/>
            <person name="Weisblat D.A."/>
            <person name="Putnam N.H."/>
            <person name="Grigoriev I.V."/>
            <person name="Rokhsar D.S."/>
        </authorList>
    </citation>
    <scope>NUCLEOTIDE SEQUENCE</scope>
    <source>
        <strain evidence="10">I ESC-2004</strain>
    </source>
</reference>
<dbReference type="STRING" id="283909.R7VAU9"/>
<dbReference type="Pfam" id="PF00147">
    <property type="entry name" value="Fibrinogen_C"/>
    <property type="match status" value="1"/>
</dbReference>
<dbReference type="GO" id="GO:0034116">
    <property type="term" value="P:positive regulation of heterotypic cell-cell adhesion"/>
    <property type="evidence" value="ECO:0007669"/>
    <property type="project" value="TreeGrafter"/>
</dbReference>
<dbReference type="SMART" id="SM00186">
    <property type="entry name" value="FBG"/>
    <property type="match status" value="1"/>
</dbReference>
<comment type="subcellular location">
    <subcellularLocation>
        <location evidence="1">Secreted</location>
    </subcellularLocation>
</comment>
<dbReference type="PANTHER" id="PTHR47221:SF6">
    <property type="entry name" value="FIBRINOGEN ALPHA CHAIN"/>
    <property type="match status" value="1"/>
</dbReference>
<sequence length="200" mass="23685">MSAEGWTVIQRRWDDSVDFDRHWIEYQEGFGDPAFAKNFWIGLDNLYCLTNQRNYKLSITMRLANGEFRFANYDSFRIDSEKYNYALHVNGYSGNAGDAFKHTSETEGTNRWQDGMPFSTRDRDNDRWNEGSCGRRYRSGWWFNNCLWGNLNGPFKMQTNGWPTCNDGVCVLWQSINDYEKYSLVRVEMKVMPNPRSQMY</sequence>
<dbReference type="PROSITE" id="PS51406">
    <property type="entry name" value="FIBRINOGEN_C_2"/>
    <property type="match status" value="1"/>
</dbReference>
<protein>
    <recommendedName>
        <fullName evidence="7">Fibrinogen C-terminal domain-containing protein</fullName>
    </recommendedName>
</protein>
<dbReference type="GO" id="GO:0005201">
    <property type="term" value="F:extracellular matrix structural constituent"/>
    <property type="evidence" value="ECO:0007669"/>
    <property type="project" value="TreeGrafter"/>
</dbReference>
<dbReference type="GO" id="GO:0030674">
    <property type="term" value="F:protein-macromolecule adaptor activity"/>
    <property type="evidence" value="ECO:0007669"/>
    <property type="project" value="TreeGrafter"/>
</dbReference>
<feature type="domain" description="Fibrinogen C-terminal" evidence="7">
    <location>
        <begin position="1"/>
        <end position="195"/>
    </location>
</feature>
<dbReference type="HOGENOM" id="CLU_038628_6_2_1"/>
<keyword evidence="2" id="KW-0964">Secreted</keyword>
<keyword evidence="4" id="KW-0175">Coiled coil</keyword>
<dbReference type="EMBL" id="AMQN01004394">
    <property type="status" value="NOT_ANNOTATED_CDS"/>
    <property type="molecule type" value="Genomic_DNA"/>
</dbReference>
<accession>R7VAU9</accession>
<dbReference type="EnsemblMetazoa" id="CapteT171101">
    <property type="protein sequence ID" value="CapteP171101"/>
    <property type="gene ID" value="CapteG171101"/>
</dbReference>
<evidence type="ECO:0000256" key="6">
    <source>
        <dbReference type="ARBA" id="ARBA00023180"/>
    </source>
</evidence>